<evidence type="ECO:0000313" key="2">
    <source>
        <dbReference type="EMBL" id="ABJ88584.1"/>
    </source>
</evidence>
<accession>Q01P36</accession>
<dbReference type="PANTHER" id="PTHR35901:SF1">
    <property type="entry name" value="EXONUCLEASE VAPC9"/>
    <property type="match status" value="1"/>
</dbReference>
<organism evidence="2">
    <name type="scientific">Solibacter usitatus (strain Ellin6076)</name>
    <dbReference type="NCBI Taxonomy" id="234267"/>
    <lineage>
        <taxon>Bacteria</taxon>
        <taxon>Pseudomonadati</taxon>
        <taxon>Acidobacteriota</taxon>
        <taxon>Terriglobia</taxon>
        <taxon>Bryobacterales</taxon>
        <taxon>Solibacteraceae</taxon>
        <taxon>Candidatus Solibacter</taxon>
    </lineage>
</organism>
<dbReference type="HOGENOM" id="CLU_121774_4_0_0"/>
<evidence type="ECO:0008006" key="3">
    <source>
        <dbReference type="Google" id="ProtNLM"/>
    </source>
</evidence>
<dbReference type="OrthoDB" id="9798446at2"/>
<keyword evidence="1" id="KW-0460">Magnesium</keyword>
<reference evidence="2" key="1">
    <citation type="submission" date="2006-10" db="EMBL/GenBank/DDBJ databases">
        <title>Complete sequence of Solibacter usitatus Ellin6076.</title>
        <authorList>
            <consortium name="US DOE Joint Genome Institute"/>
            <person name="Copeland A."/>
            <person name="Lucas S."/>
            <person name="Lapidus A."/>
            <person name="Barry K."/>
            <person name="Detter J.C."/>
            <person name="Glavina del Rio T."/>
            <person name="Hammon N."/>
            <person name="Israni S."/>
            <person name="Dalin E."/>
            <person name="Tice H."/>
            <person name="Pitluck S."/>
            <person name="Thompson L.S."/>
            <person name="Brettin T."/>
            <person name="Bruce D."/>
            <person name="Han C."/>
            <person name="Tapia R."/>
            <person name="Gilna P."/>
            <person name="Schmutz J."/>
            <person name="Larimer F."/>
            <person name="Land M."/>
            <person name="Hauser L."/>
            <person name="Kyrpides N."/>
            <person name="Mikhailova N."/>
            <person name="Janssen P.H."/>
            <person name="Kuske C.R."/>
            <person name="Richardson P."/>
        </authorList>
    </citation>
    <scope>NUCLEOTIDE SEQUENCE</scope>
    <source>
        <strain evidence="2">Ellin6076</strain>
    </source>
</reference>
<dbReference type="InterPro" id="IPR029060">
    <property type="entry name" value="PIN-like_dom_sf"/>
</dbReference>
<dbReference type="STRING" id="234267.Acid_7685"/>
<dbReference type="PANTHER" id="PTHR35901">
    <property type="entry name" value="RIBONUCLEASE VAPC3"/>
    <property type="match status" value="1"/>
</dbReference>
<dbReference type="InParanoid" id="Q01P36"/>
<name>Q01P36_SOLUE</name>
<sequence>MSLFVLDASYTLTWCFPDRATPNTDAALHRMEARNDSAIVPWVWHLEMANALGKAVSRNKVPLPRALEIWEELLLLPIRQVAVGNVPELLNLAVKHNLSVYDTCYLHSR</sequence>
<dbReference type="InterPro" id="IPR051619">
    <property type="entry name" value="TypeII_TA_RNase_PINc/VapC"/>
</dbReference>
<dbReference type="CDD" id="cd09873">
    <property type="entry name" value="PIN_Pae0151-like"/>
    <property type="match status" value="1"/>
</dbReference>
<dbReference type="EMBL" id="CP000473">
    <property type="protein sequence ID" value="ABJ88584.1"/>
    <property type="molecule type" value="Genomic_DNA"/>
</dbReference>
<dbReference type="Gene3D" id="3.40.50.1010">
    <property type="entry name" value="5'-nuclease"/>
    <property type="match status" value="1"/>
</dbReference>
<dbReference type="InterPro" id="IPR044153">
    <property type="entry name" value="PIN_Pae0151-like"/>
</dbReference>
<gene>
    <name evidence="2" type="ordered locus">Acid_7685</name>
</gene>
<evidence type="ECO:0000256" key="1">
    <source>
        <dbReference type="ARBA" id="ARBA00022842"/>
    </source>
</evidence>
<dbReference type="KEGG" id="sus:Acid_7685"/>
<protein>
    <recommendedName>
        <fullName evidence="3">PIN domain-containing protein</fullName>
    </recommendedName>
</protein>
<proteinExistence type="predicted"/>
<dbReference type="SUPFAM" id="SSF88723">
    <property type="entry name" value="PIN domain-like"/>
    <property type="match status" value="1"/>
</dbReference>
<dbReference type="AlphaFoldDB" id="Q01P36"/>
<dbReference type="eggNOG" id="COG4113">
    <property type="taxonomic scope" value="Bacteria"/>
</dbReference>